<proteinExistence type="predicted"/>
<protein>
    <submittedName>
        <fullName evidence="1">Uncharacterized protein</fullName>
    </submittedName>
</protein>
<name>A0A699UH87_TANCI</name>
<gene>
    <name evidence="1" type="ORF">Tci_894411</name>
</gene>
<dbReference type="AlphaFoldDB" id="A0A699UH87"/>
<comment type="caution">
    <text evidence="1">The sequence shown here is derived from an EMBL/GenBank/DDBJ whole genome shotgun (WGS) entry which is preliminary data.</text>
</comment>
<evidence type="ECO:0000313" key="1">
    <source>
        <dbReference type="EMBL" id="GFD22442.1"/>
    </source>
</evidence>
<organism evidence="1">
    <name type="scientific">Tanacetum cinerariifolium</name>
    <name type="common">Dalmatian daisy</name>
    <name type="synonym">Chrysanthemum cinerariifolium</name>
    <dbReference type="NCBI Taxonomy" id="118510"/>
    <lineage>
        <taxon>Eukaryota</taxon>
        <taxon>Viridiplantae</taxon>
        <taxon>Streptophyta</taxon>
        <taxon>Embryophyta</taxon>
        <taxon>Tracheophyta</taxon>
        <taxon>Spermatophyta</taxon>
        <taxon>Magnoliopsida</taxon>
        <taxon>eudicotyledons</taxon>
        <taxon>Gunneridae</taxon>
        <taxon>Pentapetalae</taxon>
        <taxon>asterids</taxon>
        <taxon>campanulids</taxon>
        <taxon>Asterales</taxon>
        <taxon>Asteraceae</taxon>
        <taxon>Asteroideae</taxon>
        <taxon>Anthemideae</taxon>
        <taxon>Anthemidinae</taxon>
        <taxon>Tanacetum</taxon>
    </lineage>
</organism>
<sequence length="84" mass="9614">MPPKPYLVYPSLDDFVDESVSESVVEKHIVDSSEPKTIRKENGAPIIKDWVSESKEEDEPKSQSVKPNFTKIEFVKPKTNRKPI</sequence>
<reference evidence="1" key="1">
    <citation type="journal article" date="2019" name="Sci. Rep.">
        <title>Draft genome of Tanacetum cinerariifolium, the natural source of mosquito coil.</title>
        <authorList>
            <person name="Yamashiro T."/>
            <person name="Shiraishi A."/>
            <person name="Satake H."/>
            <person name="Nakayama K."/>
        </authorList>
    </citation>
    <scope>NUCLEOTIDE SEQUENCE</scope>
</reference>
<dbReference type="EMBL" id="BKCJ011337199">
    <property type="protein sequence ID" value="GFD22442.1"/>
    <property type="molecule type" value="Genomic_DNA"/>
</dbReference>
<accession>A0A699UH87</accession>